<reference evidence="17" key="1">
    <citation type="submission" date="2020-05" db="EMBL/GenBank/DDBJ databases">
        <authorList>
            <person name="Chiriac C."/>
            <person name="Salcher M."/>
            <person name="Ghai R."/>
            <person name="Kavagutti S V."/>
        </authorList>
    </citation>
    <scope>NUCLEOTIDE SEQUENCE</scope>
</reference>
<keyword evidence="13" id="KW-0274">FAD</keyword>
<dbReference type="InterPro" id="IPR023468">
    <property type="entry name" value="Riboflavin_kinase"/>
</dbReference>
<dbReference type="SMART" id="SM00904">
    <property type="entry name" value="Flavokinase"/>
    <property type="match status" value="1"/>
</dbReference>
<protein>
    <recommendedName>
        <fullName evidence="6">Bifunctional riboflavin kinase/FMN adenylyltransferase</fullName>
        <ecNumber evidence="4">2.7.1.26</ecNumber>
        <ecNumber evidence="5">2.7.7.2</ecNumber>
    </recommendedName>
</protein>
<dbReference type="GO" id="GO:0006747">
    <property type="term" value="P:FAD biosynthetic process"/>
    <property type="evidence" value="ECO:0007669"/>
    <property type="project" value="UniProtKB-UniPathway"/>
</dbReference>
<keyword evidence="8" id="KW-0288">FMN</keyword>
<proteinExistence type="inferred from homology"/>
<evidence type="ECO:0000256" key="10">
    <source>
        <dbReference type="ARBA" id="ARBA00022695"/>
    </source>
</evidence>
<dbReference type="UniPathway" id="UPA00276">
    <property type="reaction ID" value="UER00406"/>
</dbReference>
<evidence type="ECO:0000313" key="18">
    <source>
        <dbReference type="EMBL" id="CAB5023365.1"/>
    </source>
</evidence>
<evidence type="ECO:0000256" key="6">
    <source>
        <dbReference type="ARBA" id="ARBA00018483"/>
    </source>
</evidence>
<comment type="pathway">
    <text evidence="2">Cofactor biosynthesis; FMN biosynthesis; FMN from riboflavin (ATP route): step 1/1.</text>
</comment>
<dbReference type="InterPro" id="IPR015865">
    <property type="entry name" value="Riboflavin_kinase_bac/euk"/>
</dbReference>
<dbReference type="EC" id="2.7.7.2" evidence="5"/>
<accession>A0A6J7CTA9</accession>
<dbReference type="GO" id="GO:0009231">
    <property type="term" value="P:riboflavin biosynthetic process"/>
    <property type="evidence" value="ECO:0007669"/>
    <property type="project" value="InterPro"/>
</dbReference>
<dbReference type="InterPro" id="IPR015864">
    <property type="entry name" value="FAD_synthase"/>
</dbReference>
<dbReference type="CDD" id="cd02064">
    <property type="entry name" value="FAD_synthetase_N"/>
    <property type="match status" value="1"/>
</dbReference>
<keyword evidence="7" id="KW-0285">Flavoprotein</keyword>
<organism evidence="17">
    <name type="scientific">freshwater metagenome</name>
    <dbReference type="NCBI Taxonomy" id="449393"/>
    <lineage>
        <taxon>unclassified sequences</taxon>
        <taxon>metagenomes</taxon>
        <taxon>ecological metagenomes</taxon>
    </lineage>
</organism>
<dbReference type="SUPFAM" id="SSF82114">
    <property type="entry name" value="Riboflavin kinase-like"/>
    <property type="match status" value="1"/>
</dbReference>
<keyword evidence="12" id="KW-0418">Kinase</keyword>
<keyword evidence="10" id="KW-0548">Nucleotidyltransferase</keyword>
<dbReference type="GO" id="GO:0009398">
    <property type="term" value="P:FMN biosynthetic process"/>
    <property type="evidence" value="ECO:0007669"/>
    <property type="project" value="UniProtKB-UniPathway"/>
</dbReference>
<evidence type="ECO:0000256" key="14">
    <source>
        <dbReference type="ARBA" id="ARBA00022840"/>
    </source>
</evidence>
<keyword evidence="11" id="KW-0547">Nucleotide-binding</keyword>
<dbReference type="Gene3D" id="2.40.30.30">
    <property type="entry name" value="Riboflavin kinase-like"/>
    <property type="match status" value="1"/>
</dbReference>
<evidence type="ECO:0000256" key="4">
    <source>
        <dbReference type="ARBA" id="ARBA00012105"/>
    </source>
</evidence>
<dbReference type="EC" id="2.7.1.26" evidence="4"/>
<dbReference type="NCBIfam" id="TIGR00083">
    <property type="entry name" value="ribF"/>
    <property type="match status" value="1"/>
</dbReference>
<evidence type="ECO:0000256" key="8">
    <source>
        <dbReference type="ARBA" id="ARBA00022643"/>
    </source>
</evidence>
<dbReference type="EMBL" id="CAFBPM010000009">
    <property type="protein sequence ID" value="CAB5023365.1"/>
    <property type="molecule type" value="Genomic_DNA"/>
</dbReference>
<evidence type="ECO:0000313" key="17">
    <source>
        <dbReference type="EMBL" id="CAB4861036.1"/>
    </source>
</evidence>
<dbReference type="PANTHER" id="PTHR22749:SF6">
    <property type="entry name" value="RIBOFLAVIN KINASE"/>
    <property type="match status" value="1"/>
</dbReference>
<dbReference type="InterPro" id="IPR002606">
    <property type="entry name" value="Riboflavin_kinase_bac"/>
</dbReference>
<name>A0A6J7CTA9_9ZZZZ</name>
<dbReference type="NCBIfam" id="NF004160">
    <property type="entry name" value="PRK05627.1-3"/>
    <property type="match status" value="1"/>
</dbReference>
<evidence type="ECO:0000256" key="12">
    <source>
        <dbReference type="ARBA" id="ARBA00022777"/>
    </source>
</evidence>
<evidence type="ECO:0000256" key="11">
    <source>
        <dbReference type="ARBA" id="ARBA00022741"/>
    </source>
</evidence>
<dbReference type="GO" id="GO:0008531">
    <property type="term" value="F:riboflavin kinase activity"/>
    <property type="evidence" value="ECO:0007669"/>
    <property type="project" value="UniProtKB-EC"/>
</dbReference>
<dbReference type="SUPFAM" id="SSF52374">
    <property type="entry name" value="Nucleotidylyl transferase"/>
    <property type="match status" value="1"/>
</dbReference>
<dbReference type="Pfam" id="PF01687">
    <property type="entry name" value="Flavokinase"/>
    <property type="match status" value="1"/>
</dbReference>
<evidence type="ECO:0000256" key="5">
    <source>
        <dbReference type="ARBA" id="ARBA00012393"/>
    </source>
</evidence>
<evidence type="ECO:0000259" key="16">
    <source>
        <dbReference type="SMART" id="SM00904"/>
    </source>
</evidence>
<dbReference type="GO" id="GO:0005524">
    <property type="term" value="F:ATP binding"/>
    <property type="evidence" value="ECO:0007669"/>
    <property type="project" value="UniProtKB-KW"/>
</dbReference>
<dbReference type="PANTHER" id="PTHR22749">
    <property type="entry name" value="RIBOFLAVIN KINASE/FMN ADENYLYLTRANSFERASE"/>
    <property type="match status" value="1"/>
</dbReference>
<keyword evidence="15" id="KW-0511">Multifunctional enzyme</keyword>
<dbReference type="UniPathway" id="UPA00277">
    <property type="reaction ID" value="UER00407"/>
</dbReference>
<comment type="pathway">
    <text evidence="1">Cofactor biosynthesis; FAD biosynthesis; FAD from FMN: step 1/1.</text>
</comment>
<feature type="domain" description="Riboflavin kinase" evidence="16">
    <location>
        <begin position="181"/>
        <end position="308"/>
    </location>
</feature>
<dbReference type="GO" id="GO:0003919">
    <property type="term" value="F:FMN adenylyltransferase activity"/>
    <property type="evidence" value="ECO:0007669"/>
    <property type="project" value="UniProtKB-EC"/>
</dbReference>
<sequence length="318" mass="34639">MKIFDELDPLDPHGSVVTVGVYDGVHLGHQHTLRQVIADAASHGRRSVVATFDRHPAEVLRPESAPLMLCNLEQRLELFESLGIDVAAVIPFNKERSGESAETFIEEILVGQLGAGKIIVGDNFRFGHDRKGDVALLRREGERLGFDVEGVELDARDGDIVSSTRIRTLIRDGQVGAAADLLGRVHEVCGVVARGDGRGGTELGYPTANLLTQDGLAIPGVGIYAGWYRDEKIGSVPAAISVGRRPTFYDKAEPLIEAHLLDFDGDLYERTARVSFLDFLRDEERFDGVDALKAQMGLDVEGARDLCRSRSDLAPNKG</sequence>
<evidence type="ECO:0000256" key="7">
    <source>
        <dbReference type="ARBA" id="ARBA00022630"/>
    </source>
</evidence>
<evidence type="ECO:0000256" key="3">
    <source>
        <dbReference type="ARBA" id="ARBA00010214"/>
    </source>
</evidence>
<evidence type="ECO:0000256" key="2">
    <source>
        <dbReference type="ARBA" id="ARBA00005201"/>
    </source>
</evidence>
<evidence type="ECO:0000256" key="15">
    <source>
        <dbReference type="ARBA" id="ARBA00023268"/>
    </source>
</evidence>
<dbReference type="EMBL" id="CAFBLT010000001">
    <property type="protein sequence ID" value="CAB4861036.1"/>
    <property type="molecule type" value="Genomic_DNA"/>
</dbReference>
<dbReference type="FunFam" id="3.40.50.620:FF:000021">
    <property type="entry name" value="Riboflavin biosynthesis protein"/>
    <property type="match status" value="1"/>
</dbReference>
<evidence type="ECO:0000256" key="1">
    <source>
        <dbReference type="ARBA" id="ARBA00004726"/>
    </source>
</evidence>
<comment type="similarity">
    <text evidence="3">Belongs to the RibF family.</text>
</comment>
<dbReference type="InterPro" id="IPR014729">
    <property type="entry name" value="Rossmann-like_a/b/a_fold"/>
</dbReference>
<evidence type="ECO:0000256" key="9">
    <source>
        <dbReference type="ARBA" id="ARBA00022679"/>
    </source>
</evidence>
<dbReference type="PIRSF" id="PIRSF004491">
    <property type="entry name" value="FAD_Synth"/>
    <property type="match status" value="1"/>
</dbReference>
<dbReference type="Gene3D" id="3.40.50.620">
    <property type="entry name" value="HUPs"/>
    <property type="match status" value="1"/>
</dbReference>
<keyword evidence="9" id="KW-0808">Transferase</keyword>
<evidence type="ECO:0000256" key="13">
    <source>
        <dbReference type="ARBA" id="ARBA00022827"/>
    </source>
</evidence>
<dbReference type="AlphaFoldDB" id="A0A6J7CTA9"/>
<gene>
    <name evidence="17" type="ORF">UFOPK3427_00189</name>
    <name evidence="18" type="ORF">UFOPK4112_01052</name>
</gene>
<keyword evidence="14" id="KW-0067">ATP-binding</keyword>
<dbReference type="InterPro" id="IPR023465">
    <property type="entry name" value="Riboflavin_kinase_dom_sf"/>
</dbReference>
<dbReference type="Pfam" id="PF06574">
    <property type="entry name" value="FAD_syn"/>
    <property type="match status" value="1"/>
</dbReference>